<dbReference type="PROSITE" id="PS51666">
    <property type="entry name" value="QLQ"/>
    <property type="match status" value="1"/>
</dbReference>
<evidence type="ECO:0000259" key="8">
    <source>
        <dbReference type="PROSITE" id="PS51667"/>
    </source>
</evidence>
<feature type="short sequence motif" description="Bipartite nuclear localization signal" evidence="4">
    <location>
        <begin position="107"/>
        <end position="114"/>
    </location>
</feature>
<keyword evidence="3 4" id="KW-0539">Nucleus</keyword>
<evidence type="ECO:0000313" key="9">
    <source>
        <dbReference type="EMBL" id="KAE8675307.1"/>
    </source>
</evidence>
<evidence type="ECO:0000256" key="1">
    <source>
        <dbReference type="ARBA" id="ARBA00004123"/>
    </source>
</evidence>
<feature type="domain" description="WRC" evidence="8">
    <location>
        <begin position="74"/>
        <end position="118"/>
    </location>
</feature>
<feature type="short sequence motif" description="Bipartite nuclear localization signal" evidence="4">
    <location>
        <begin position="79"/>
        <end position="89"/>
    </location>
</feature>
<feature type="region of interest" description="Disordered" evidence="6">
    <location>
        <begin position="104"/>
        <end position="137"/>
    </location>
</feature>
<dbReference type="Pfam" id="PF08880">
    <property type="entry name" value="QLQ"/>
    <property type="match status" value="1"/>
</dbReference>
<dbReference type="GO" id="GO:0006351">
    <property type="term" value="P:DNA-templated transcription"/>
    <property type="evidence" value="ECO:0007669"/>
    <property type="project" value="UniProtKB-UniRule"/>
</dbReference>
<dbReference type="GO" id="GO:0005524">
    <property type="term" value="F:ATP binding"/>
    <property type="evidence" value="ECO:0007669"/>
    <property type="project" value="UniProtKB-UniRule"/>
</dbReference>
<dbReference type="Pfam" id="PF08879">
    <property type="entry name" value="WRC"/>
    <property type="match status" value="1"/>
</dbReference>
<keyword evidence="5" id="KW-0805">Transcription regulation</keyword>
<comment type="similarity">
    <text evidence="2 5">Belongs to the GRF family.</text>
</comment>
<dbReference type="GO" id="GO:0099402">
    <property type="term" value="P:plant organ development"/>
    <property type="evidence" value="ECO:0007669"/>
    <property type="project" value="UniProtKB-ARBA"/>
</dbReference>
<evidence type="ECO:0000256" key="4">
    <source>
        <dbReference type="PROSITE-ProRule" id="PRU01002"/>
    </source>
</evidence>
<proteinExistence type="inferred from homology"/>
<evidence type="ECO:0000256" key="5">
    <source>
        <dbReference type="RuleBase" id="RU367127"/>
    </source>
</evidence>
<protein>
    <recommendedName>
        <fullName evidence="5">Growth-regulating factor</fullName>
    </recommendedName>
</protein>
<dbReference type="InterPro" id="IPR031137">
    <property type="entry name" value="GRF"/>
</dbReference>
<dbReference type="SMART" id="SM00951">
    <property type="entry name" value="QLQ"/>
    <property type="match status" value="1"/>
</dbReference>
<dbReference type="InterPro" id="IPR014977">
    <property type="entry name" value="WRC_dom"/>
</dbReference>
<dbReference type="AlphaFoldDB" id="A0A6A2YHH2"/>
<comment type="domain">
    <text evidence="5">The QLQ domain and WRC domain may be involved in protein-protein interaction and DNA-binding, respectively.</text>
</comment>
<evidence type="ECO:0000313" key="10">
    <source>
        <dbReference type="Proteomes" id="UP000436088"/>
    </source>
</evidence>
<organism evidence="9 10">
    <name type="scientific">Hibiscus syriacus</name>
    <name type="common">Rose of Sharon</name>
    <dbReference type="NCBI Taxonomy" id="106335"/>
    <lineage>
        <taxon>Eukaryota</taxon>
        <taxon>Viridiplantae</taxon>
        <taxon>Streptophyta</taxon>
        <taxon>Embryophyta</taxon>
        <taxon>Tracheophyta</taxon>
        <taxon>Spermatophyta</taxon>
        <taxon>Magnoliopsida</taxon>
        <taxon>eudicotyledons</taxon>
        <taxon>Gunneridae</taxon>
        <taxon>Pentapetalae</taxon>
        <taxon>rosids</taxon>
        <taxon>malvids</taxon>
        <taxon>Malvales</taxon>
        <taxon>Malvaceae</taxon>
        <taxon>Malvoideae</taxon>
        <taxon>Hibiscus</taxon>
    </lineage>
</organism>
<comment type="caution">
    <text evidence="9">The sequence shown here is derived from an EMBL/GenBank/DDBJ whole genome shotgun (WGS) entry which is preliminary data.</text>
</comment>
<comment type="function">
    <text evidence="5">Transcription activator.</text>
</comment>
<dbReference type="PROSITE" id="PS51667">
    <property type="entry name" value="WRC"/>
    <property type="match status" value="1"/>
</dbReference>
<dbReference type="GO" id="GO:0006355">
    <property type="term" value="P:regulation of DNA-templated transcription"/>
    <property type="evidence" value="ECO:0007669"/>
    <property type="project" value="InterPro"/>
</dbReference>
<comment type="subcellular location">
    <subcellularLocation>
        <location evidence="1 4 5">Nucleus</location>
    </subcellularLocation>
</comment>
<feature type="domain" description="QLQ" evidence="7">
    <location>
        <begin position="9"/>
        <end position="44"/>
    </location>
</feature>
<reference evidence="9" key="1">
    <citation type="submission" date="2019-09" db="EMBL/GenBank/DDBJ databases">
        <title>Draft genome information of white flower Hibiscus syriacus.</title>
        <authorList>
            <person name="Kim Y.-M."/>
        </authorList>
    </citation>
    <scope>NUCLEOTIDE SEQUENCE [LARGE SCALE GENOMIC DNA]</scope>
    <source>
        <strain evidence="9">YM2019G1</strain>
    </source>
</reference>
<evidence type="ECO:0000256" key="3">
    <source>
        <dbReference type="ARBA" id="ARBA00023242"/>
    </source>
</evidence>
<keyword evidence="5" id="KW-0010">Activator</keyword>
<accession>A0A6A2YHH2</accession>
<feature type="compositionally biased region" description="Basic residues" evidence="6">
    <location>
        <begin position="104"/>
        <end position="113"/>
    </location>
</feature>
<dbReference type="GO" id="GO:0005634">
    <property type="term" value="C:nucleus"/>
    <property type="evidence" value="ECO:0007669"/>
    <property type="project" value="UniProtKB-SubCell"/>
</dbReference>
<dbReference type="PANTHER" id="PTHR31602:SF60">
    <property type="entry name" value="GROWTH-REGULATING FACTOR 5"/>
    <property type="match status" value="1"/>
</dbReference>
<feature type="compositionally biased region" description="Low complexity" evidence="6">
    <location>
        <begin position="121"/>
        <end position="137"/>
    </location>
</feature>
<gene>
    <name evidence="9" type="ORF">F3Y22_tig00111678pilonHSYRG00033</name>
</gene>
<name>A0A6A2YHH2_HIBSY</name>
<evidence type="ECO:0000256" key="6">
    <source>
        <dbReference type="SAM" id="MobiDB-lite"/>
    </source>
</evidence>
<evidence type="ECO:0000259" key="7">
    <source>
        <dbReference type="PROSITE" id="PS51666"/>
    </source>
</evidence>
<dbReference type="Proteomes" id="UP000436088">
    <property type="component" value="Unassembled WGS sequence"/>
</dbReference>
<evidence type="ECO:0000256" key="2">
    <source>
        <dbReference type="ARBA" id="ARBA00008122"/>
    </source>
</evidence>
<dbReference type="PANTHER" id="PTHR31602">
    <property type="entry name" value="GROWTH-REGULATING FACTOR 5"/>
    <property type="match status" value="1"/>
</dbReference>
<keyword evidence="5" id="KW-0804">Transcription</keyword>
<keyword evidence="10" id="KW-1185">Reference proteome</keyword>
<dbReference type="EMBL" id="VEPZ02001402">
    <property type="protein sequence ID" value="KAE8675307.1"/>
    <property type="molecule type" value="Genomic_DNA"/>
</dbReference>
<sequence length="331" mass="36871">MISGRNKCPFTPNQWQELAHQALIFKYMVSGVPIPPQLIYSVKTSFDSSLPPNLLSQQHTGWSCFQAGYGRKPDPEPGRCRRTDGKKWRCSKEAYPDSKYCERHMHRGRNRSRKPVEVYATASSSSSSSTTGSTLSTSFPSINSNLSISSSNTNSSFSFSPTPSETYTHFDPFLYSHSSTSTRLPGTGLSVPSHPFLDPATGLDYRYVHGTREAVDERSFFPEASGSVRVVPESYPPLSMVQSFGEQEQHQQCFVLGTDIKSAKPIKLEKDEETQKPVHQFLGSWTPGNNNNGSWLDLASNSRIVEVSVMESIKALERWVSFNTFALEICG</sequence>
<dbReference type="InterPro" id="IPR014978">
    <property type="entry name" value="Gln-Leu-Gln_QLQ"/>
</dbReference>